<keyword evidence="3" id="KW-1185">Reference proteome</keyword>
<dbReference type="Proteomes" id="UP000199392">
    <property type="component" value="Unassembled WGS sequence"/>
</dbReference>
<evidence type="ECO:0000313" key="3">
    <source>
        <dbReference type="Proteomes" id="UP000199392"/>
    </source>
</evidence>
<dbReference type="RefSeq" id="WP_092429175.1">
    <property type="nucleotide sequence ID" value="NZ_FNCL01000013.1"/>
</dbReference>
<dbReference type="PANTHER" id="PTHR30543:SF21">
    <property type="entry name" value="NAD(P)H-DEPENDENT FMN REDUCTASE LOT6"/>
    <property type="match status" value="1"/>
</dbReference>
<dbReference type="STRING" id="311180.SAMN04488050_11325"/>
<dbReference type="GO" id="GO:0016491">
    <property type="term" value="F:oxidoreductase activity"/>
    <property type="evidence" value="ECO:0007669"/>
    <property type="project" value="InterPro"/>
</dbReference>
<dbReference type="AlphaFoldDB" id="A0A1I6VV94"/>
<protein>
    <submittedName>
        <fullName evidence="2">NAD(P)H-dependent FMN reductase</fullName>
    </submittedName>
</protein>
<dbReference type="EMBL" id="FOZW01000013">
    <property type="protein sequence ID" value="SFT17617.1"/>
    <property type="molecule type" value="Genomic_DNA"/>
</dbReference>
<name>A0A1I6VV94_9RHOB</name>
<dbReference type="SUPFAM" id="SSF52218">
    <property type="entry name" value="Flavoproteins"/>
    <property type="match status" value="1"/>
</dbReference>
<dbReference type="PANTHER" id="PTHR30543">
    <property type="entry name" value="CHROMATE REDUCTASE"/>
    <property type="match status" value="1"/>
</dbReference>
<evidence type="ECO:0000259" key="1">
    <source>
        <dbReference type="Pfam" id="PF03358"/>
    </source>
</evidence>
<reference evidence="3" key="1">
    <citation type="submission" date="2016-10" db="EMBL/GenBank/DDBJ databases">
        <authorList>
            <person name="Varghese N."/>
            <person name="Submissions S."/>
        </authorList>
    </citation>
    <scope>NUCLEOTIDE SEQUENCE [LARGE SCALE GENOMIC DNA]</scope>
    <source>
        <strain evidence="3">DSM 26894</strain>
    </source>
</reference>
<dbReference type="GO" id="GO:0005829">
    <property type="term" value="C:cytosol"/>
    <property type="evidence" value="ECO:0007669"/>
    <property type="project" value="TreeGrafter"/>
</dbReference>
<dbReference type="GO" id="GO:0010181">
    <property type="term" value="F:FMN binding"/>
    <property type="evidence" value="ECO:0007669"/>
    <property type="project" value="TreeGrafter"/>
</dbReference>
<sequence>MQLLAICGSLRTGSFNRAICNTLPDLAPDGCEIVQAPDFGGIPIYNADHHATEGFPEQVEKLAQMIAVADGVVIVSPEYNFSVPGGLKNTIDWISRLPDQPFKGKQVALQSAAGGMLGGARMQYHLRQIMVFLEAKVFTKPEVFVSFAKSKVDDSGTRIADETTREMIRAQLAAFTAEIGGRA</sequence>
<feature type="domain" description="NADPH-dependent FMN reductase-like" evidence="1">
    <location>
        <begin position="1"/>
        <end position="148"/>
    </location>
</feature>
<dbReference type="InterPro" id="IPR050712">
    <property type="entry name" value="NAD(P)H-dep_reductase"/>
</dbReference>
<dbReference type="InterPro" id="IPR029039">
    <property type="entry name" value="Flavoprotein-like_sf"/>
</dbReference>
<organism evidence="2 3">
    <name type="scientific">Alloyangia pacifica</name>
    <dbReference type="NCBI Taxonomy" id="311180"/>
    <lineage>
        <taxon>Bacteria</taxon>
        <taxon>Pseudomonadati</taxon>
        <taxon>Pseudomonadota</taxon>
        <taxon>Alphaproteobacteria</taxon>
        <taxon>Rhodobacterales</taxon>
        <taxon>Roseobacteraceae</taxon>
        <taxon>Alloyangia</taxon>
    </lineage>
</organism>
<dbReference type="OrthoDB" id="9812295at2"/>
<gene>
    <name evidence="2" type="ORF">SAMN04488050_11325</name>
</gene>
<dbReference type="Gene3D" id="3.40.50.360">
    <property type="match status" value="1"/>
</dbReference>
<dbReference type="InterPro" id="IPR005025">
    <property type="entry name" value="FMN_Rdtase-like_dom"/>
</dbReference>
<proteinExistence type="predicted"/>
<evidence type="ECO:0000313" key="2">
    <source>
        <dbReference type="EMBL" id="SFT17617.1"/>
    </source>
</evidence>
<accession>A0A1I6VV94</accession>
<dbReference type="Pfam" id="PF03358">
    <property type="entry name" value="FMN_red"/>
    <property type="match status" value="1"/>
</dbReference>